<dbReference type="Proteomes" id="UP000176244">
    <property type="component" value="Unassembled WGS sequence"/>
</dbReference>
<dbReference type="GO" id="GO:0003684">
    <property type="term" value="F:damaged DNA binding"/>
    <property type="evidence" value="ECO:0007669"/>
    <property type="project" value="InterPro"/>
</dbReference>
<dbReference type="InterPro" id="IPR043128">
    <property type="entry name" value="Rev_trsase/Diguanyl_cyclase"/>
</dbReference>
<sequence length="417" mass="47178">MERIILHSDINSFYANVECLYHPEIRDFPVAVGGNPEKRHGIILAKNQKAKVAGVKTGEALWQAREKCPGLLVMPPNYQLYLRFSRLARKIYNRYSDQVEPFGLDEAWLDVTASSRIHGSGRTIAEKISQAIQEELGITVSIGVSWNKIFAKFGSDYRKPDAITVITRDNFKKIVWSQEIGDLLYVGSATKKKLMKYGIYTIGQLAQTSPDFLVLQFGKMGMVLWRFANGLDDSPVKAFDEHYNGNERILKSIGNSITTPRDLKDLKDVKLILYMLTESVAMRLRETGCYCLTVAIHVRNKELHSFTRQTKLAKPSDLTREIAEAAIALFEKNYDFSSDIRSLGVRVTDLVPDSTPIQLDVFGNEALRMRQAQLDDTVDDLRKRFGNLVLRRAVTIGDSMSGLDPKKDHVIHPIGYF</sequence>
<keyword evidence="4 15" id="KW-0963">Cytoplasm</keyword>
<dbReference type="Pfam" id="PF11799">
    <property type="entry name" value="IMS_C"/>
    <property type="match status" value="1"/>
</dbReference>
<evidence type="ECO:0000313" key="17">
    <source>
        <dbReference type="EMBL" id="OFV69455.1"/>
    </source>
</evidence>
<dbReference type="Gene3D" id="3.30.70.270">
    <property type="match status" value="1"/>
</dbReference>
<dbReference type="InterPro" id="IPR017961">
    <property type="entry name" value="DNA_pol_Y-fam_little_finger"/>
</dbReference>
<dbReference type="InterPro" id="IPR050116">
    <property type="entry name" value="DNA_polymerase-Y"/>
</dbReference>
<dbReference type="GO" id="GO:0042276">
    <property type="term" value="P:error-prone translesion synthesis"/>
    <property type="evidence" value="ECO:0007669"/>
    <property type="project" value="TreeGrafter"/>
</dbReference>
<proteinExistence type="inferred from homology"/>
<dbReference type="RefSeq" id="WP_070372356.1">
    <property type="nucleotide sequence ID" value="NZ_CABIIK010000056.1"/>
</dbReference>
<evidence type="ECO:0000256" key="11">
    <source>
        <dbReference type="ARBA" id="ARBA00022932"/>
    </source>
</evidence>
<evidence type="ECO:0000313" key="20">
    <source>
        <dbReference type="Proteomes" id="UP000322619"/>
    </source>
</evidence>
<dbReference type="Gene3D" id="3.30.1490.100">
    <property type="entry name" value="DNA polymerase, Y-family, little finger domain"/>
    <property type="match status" value="1"/>
</dbReference>
<dbReference type="GO" id="GO:0003887">
    <property type="term" value="F:DNA-directed DNA polymerase activity"/>
    <property type="evidence" value="ECO:0007669"/>
    <property type="project" value="UniProtKB-UniRule"/>
</dbReference>
<gene>
    <name evidence="17" type="primary">dinB_1</name>
    <name evidence="15 18" type="synonym">dinB</name>
    <name evidence="17" type="ORF">ACWI_31030</name>
    <name evidence="18" type="ORF">FXB42_00585</name>
</gene>
<keyword evidence="8 15" id="KW-0479">Metal-binding</keyword>
<dbReference type="GO" id="GO:0006281">
    <property type="term" value="P:DNA repair"/>
    <property type="evidence" value="ECO:0007669"/>
    <property type="project" value="UniProtKB-UniRule"/>
</dbReference>
<dbReference type="InterPro" id="IPR036775">
    <property type="entry name" value="DNA_pol_Y-fam_lit_finger_sf"/>
</dbReference>
<dbReference type="SUPFAM" id="SSF56672">
    <property type="entry name" value="DNA/RNA polymerases"/>
    <property type="match status" value="1"/>
</dbReference>
<comment type="subcellular location">
    <subcellularLocation>
        <location evidence="1 15">Cytoplasm</location>
    </subcellularLocation>
</comment>
<comment type="similarity">
    <text evidence="2 15">Belongs to the DNA polymerase type-Y family.</text>
</comment>
<comment type="caution">
    <text evidence="17">The sequence shown here is derived from an EMBL/GenBank/DDBJ whole genome shotgun (WGS) entry which is preliminary data.</text>
</comment>
<dbReference type="InterPro" id="IPR053848">
    <property type="entry name" value="IMS_HHH_1"/>
</dbReference>
<keyword evidence="13 15" id="KW-0234">DNA repair</keyword>
<dbReference type="InterPro" id="IPR043502">
    <property type="entry name" value="DNA/RNA_pol_sf"/>
</dbReference>
<keyword evidence="9 15" id="KW-0227">DNA damage</keyword>
<evidence type="ECO:0000256" key="15">
    <source>
        <dbReference type="HAMAP-Rule" id="MF_01113"/>
    </source>
</evidence>
<dbReference type="OrthoDB" id="9808813at2"/>
<keyword evidence="12 15" id="KW-0238">DNA-binding</keyword>
<evidence type="ECO:0000256" key="12">
    <source>
        <dbReference type="ARBA" id="ARBA00023125"/>
    </source>
</evidence>
<dbReference type="EMBL" id="LKEU01000040">
    <property type="protein sequence ID" value="OFV69455.1"/>
    <property type="molecule type" value="Genomic_DNA"/>
</dbReference>
<organism evidence="17 19">
    <name type="scientific">Acetobacterium wieringae</name>
    <dbReference type="NCBI Taxonomy" id="52694"/>
    <lineage>
        <taxon>Bacteria</taxon>
        <taxon>Bacillati</taxon>
        <taxon>Bacillota</taxon>
        <taxon>Clostridia</taxon>
        <taxon>Eubacteriales</taxon>
        <taxon>Eubacteriaceae</taxon>
        <taxon>Acetobacterium</taxon>
    </lineage>
</organism>
<keyword evidence="11 15" id="KW-0239">DNA-directed DNA polymerase</keyword>
<comment type="function">
    <text evidence="15">Poorly processive, error-prone DNA polymerase involved in untargeted mutagenesis. Copies undamaged DNA at stalled replication forks, which arise in vivo from mismatched or misaligned primer ends. These misaligned primers can be extended by PolIV. Exhibits no 3'-5' exonuclease (proofreading) activity. May be involved in translesional synthesis, in conjunction with the beta clamp from PolIII.</text>
</comment>
<reference evidence="18 20" key="2">
    <citation type="submission" date="2019-08" db="EMBL/GenBank/DDBJ databases">
        <title>Isolation and enrichment of carboxydotrophic bacteria from anaerobic sludge for the production of bio-based chemicals from syngas.</title>
        <authorList>
            <person name="Antares A.L."/>
            <person name="Moreira J."/>
            <person name="Diender M."/>
            <person name="Parshina S.N."/>
            <person name="Stams A.J.M."/>
            <person name="Alves M."/>
            <person name="Alves J.I."/>
            <person name="Sousa D.Z."/>
        </authorList>
    </citation>
    <scope>NUCLEOTIDE SEQUENCE [LARGE SCALE GENOMIC DNA]</scope>
    <source>
        <strain evidence="18 20">JM</strain>
    </source>
</reference>
<dbReference type="PROSITE" id="PS50173">
    <property type="entry name" value="UMUC"/>
    <property type="match status" value="1"/>
</dbReference>
<evidence type="ECO:0000256" key="8">
    <source>
        <dbReference type="ARBA" id="ARBA00022723"/>
    </source>
</evidence>
<dbReference type="GO" id="GO:0009432">
    <property type="term" value="P:SOS response"/>
    <property type="evidence" value="ECO:0007669"/>
    <property type="project" value="TreeGrafter"/>
</dbReference>
<dbReference type="NCBIfam" id="NF002677">
    <property type="entry name" value="PRK02406.1"/>
    <property type="match status" value="1"/>
</dbReference>
<evidence type="ECO:0000313" key="18">
    <source>
        <dbReference type="EMBL" id="TYC88144.1"/>
    </source>
</evidence>
<protein>
    <recommendedName>
        <fullName evidence="15">DNA polymerase IV</fullName>
        <shortName evidence="15">Pol IV</shortName>
        <ecNumber evidence="15">2.7.7.7</ecNumber>
    </recommendedName>
</protein>
<dbReference type="GO" id="GO:0006261">
    <property type="term" value="P:DNA-templated DNA replication"/>
    <property type="evidence" value="ECO:0007669"/>
    <property type="project" value="UniProtKB-UniRule"/>
</dbReference>
<dbReference type="EC" id="2.7.7.7" evidence="15"/>
<evidence type="ECO:0000256" key="3">
    <source>
        <dbReference type="ARBA" id="ARBA00022457"/>
    </source>
</evidence>
<feature type="site" description="Substrate discrimination" evidence="15">
    <location>
        <position position="14"/>
    </location>
</feature>
<evidence type="ECO:0000313" key="19">
    <source>
        <dbReference type="Proteomes" id="UP000176244"/>
    </source>
</evidence>
<evidence type="ECO:0000256" key="6">
    <source>
        <dbReference type="ARBA" id="ARBA00022695"/>
    </source>
</evidence>
<dbReference type="InterPro" id="IPR022880">
    <property type="entry name" value="DNApol_IV"/>
</dbReference>
<accession>A0A1F2PEH5</accession>
<name>A0A1F2PEH5_9FIRM</name>
<dbReference type="InterPro" id="IPR001126">
    <property type="entry name" value="UmuC"/>
</dbReference>
<comment type="catalytic activity">
    <reaction evidence="14 15">
        <text>DNA(n) + a 2'-deoxyribonucleoside 5'-triphosphate = DNA(n+1) + diphosphate</text>
        <dbReference type="Rhea" id="RHEA:22508"/>
        <dbReference type="Rhea" id="RHEA-COMP:17339"/>
        <dbReference type="Rhea" id="RHEA-COMP:17340"/>
        <dbReference type="ChEBI" id="CHEBI:33019"/>
        <dbReference type="ChEBI" id="CHEBI:61560"/>
        <dbReference type="ChEBI" id="CHEBI:173112"/>
        <dbReference type="EC" id="2.7.7.7"/>
    </reaction>
</comment>
<comment type="cofactor">
    <cofactor evidence="15">
        <name>Mg(2+)</name>
        <dbReference type="ChEBI" id="CHEBI:18420"/>
    </cofactor>
    <text evidence="15">Binds 2 magnesium ions per subunit.</text>
</comment>
<dbReference type="SUPFAM" id="SSF100879">
    <property type="entry name" value="Lesion bypass DNA polymerase (Y-family), little finger domain"/>
    <property type="match status" value="1"/>
</dbReference>
<evidence type="ECO:0000256" key="7">
    <source>
        <dbReference type="ARBA" id="ARBA00022705"/>
    </source>
</evidence>
<dbReference type="EMBL" id="VSLA01000002">
    <property type="protein sequence ID" value="TYC88144.1"/>
    <property type="molecule type" value="Genomic_DNA"/>
</dbReference>
<evidence type="ECO:0000256" key="4">
    <source>
        <dbReference type="ARBA" id="ARBA00022490"/>
    </source>
</evidence>
<feature type="binding site" evidence="15">
    <location>
        <position position="9"/>
    </location>
    <ligand>
        <name>Mg(2+)</name>
        <dbReference type="ChEBI" id="CHEBI:18420"/>
    </ligand>
</feature>
<keyword evidence="5 15" id="KW-0808">Transferase</keyword>
<dbReference type="GO" id="GO:0000287">
    <property type="term" value="F:magnesium ion binding"/>
    <property type="evidence" value="ECO:0007669"/>
    <property type="project" value="UniProtKB-UniRule"/>
</dbReference>
<evidence type="ECO:0000256" key="10">
    <source>
        <dbReference type="ARBA" id="ARBA00022842"/>
    </source>
</evidence>
<dbReference type="HAMAP" id="MF_01113">
    <property type="entry name" value="DNApol_IV"/>
    <property type="match status" value="1"/>
</dbReference>
<dbReference type="PANTHER" id="PTHR11076:SF35">
    <property type="entry name" value="DNA REPAIR PROTEIN HOMOLOG YOBH"/>
    <property type="match status" value="1"/>
</dbReference>
<evidence type="ECO:0000256" key="9">
    <source>
        <dbReference type="ARBA" id="ARBA00022763"/>
    </source>
</evidence>
<comment type="subunit">
    <text evidence="15">Monomer.</text>
</comment>
<evidence type="ECO:0000256" key="13">
    <source>
        <dbReference type="ARBA" id="ARBA00023204"/>
    </source>
</evidence>
<evidence type="ECO:0000256" key="1">
    <source>
        <dbReference type="ARBA" id="ARBA00004496"/>
    </source>
</evidence>
<keyword evidence="10 15" id="KW-0460">Magnesium</keyword>
<dbReference type="Gene3D" id="3.40.1170.60">
    <property type="match status" value="1"/>
</dbReference>
<dbReference type="Pfam" id="PF00817">
    <property type="entry name" value="IMS"/>
    <property type="match status" value="1"/>
</dbReference>
<evidence type="ECO:0000259" key="16">
    <source>
        <dbReference type="PROSITE" id="PS50173"/>
    </source>
</evidence>
<dbReference type="GO" id="GO:0005829">
    <property type="term" value="C:cytosol"/>
    <property type="evidence" value="ECO:0007669"/>
    <property type="project" value="TreeGrafter"/>
</dbReference>
<reference evidence="17 19" key="1">
    <citation type="submission" date="2015-09" db="EMBL/GenBank/DDBJ databases">
        <title>Genome sequence of Acetobacterium wieringae DSM 1911.</title>
        <authorList>
            <person name="Poehlein A."/>
            <person name="Bengelsdorf F.R."/>
            <person name="Schiel-Bengelsdorf B."/>
            <person name="Duerre P."/>
            <person name="Daniel R."/>
        </authorList>
    </citation>
    <scope>NUCLEOTIDE SEQUENCE [LARGE SCALE GENOMIC DNA]</scope>
    <source>
        <strain evidence="17 19">DSM 1911</strain>
    </source>
</reference>
<dbReference type="Proteomes" id="UP000322619">
    <property type="component" value="Unassembled WGS sequence"/>
</dbReference>
<feature type="binding site" evidence="15">
    <location>
        <position position="105"/>
    </location>
    <ligand>
        <name>Mg(2+)</name>
        <dbReference type="ChEBI" id="CHEBI:18420"/>
    </ligand>
</feature>
<dbReference type="Gene3D" id="1.10.150.20">
    <property type="entry name" value="5' to 3' exonuclease, C-terminal subdomain"/>
    <property type="match status" value="1"/>
</dbReference>
<feature type="active site" evidence="15">
    <location>
        <position position="106"/>
    </location>
</feature>
<dbReference type="CDD" id="cd03586">
    <property type="entry name" value="PolY_Pol_IV_kappa"/>
    <property type="match status" value="1"/>
</dbReference>
<evidence type="ECO:0000256" key="5">
    <source>
        <dbReference type="ARBA" id="ARBA00022679"/>
    </source>
</evidence>
<keyword evidence="3 15" id="KW-0515">Mutator protein</keyword>
<keyword evidence="6 15" id="KW-0548">Nucleotidyltransferase</keyword>
<dbReference type="Pfam" id="PF21999">
    <property type="entry name" value="IMS_HHH_1"/>
    <property type="match status" value="1"/>
</dbReference>
<evidence type="ECO:0000256" key="14">
    <source>
        <dbReference type="ARBA" id="ARBA00049244"/>
    </source>
</evidence>
<keyword evidence="7 15" id="KW-0235">DNA replication</keyword>
<dbReference type="STRING" id="52694.ACWI_31030"/>
<dbReference type="AlphaFoldDB" id="A0A1F2PEH5"/>
<evidence type="ECO:0000256" key="2">
    <source>
        <dbReference type="ARBA" id="ARBA00010945"/>
    </source>
</evidence>
<feature type="domain" description="UmuC" evidence="16">
    <location>
        <begin position="5"/>
        <end position="187"/>
    </location>
</feature>
<dbReference type="PANTHER" id="PTHR11076">
    <property type="entry name" value="DNA REPAIR POLYMERASE UMUC / TRANSFERASE FAMILY MEMBER"/>
    <property type="match status" value="1"/>
</dbReference>